<gene>
    <name evidence="1" type="ORF">ICHIAU1_07260</name>
</gene>
<protein>
    <submittedName>
        <fullName evidence="1">Ion transporter</fullName>
    </submittedName>
</protein>
<dbReference type="Gene3D" id="1.10.287.70">
    <property type="match status" value="1"/>
</dbReference>
<dbReference type="OrthoDB" id="9813518at2"/>
<evidence type="ECO:0000313" key="2">
    <source>
        <dbReference type="Proteomes" id="UP000463961"/>
    </source>
</evidence>
<evidence type="ECO:0000313" key="1">
    <source>
        <dbReference type="EMBL" id="BBU68443.1"/>
    </source>
</evidence>
<name>A0A679HW75_9RHOO</name>
<dbReference type="Proteomes" id="UP000463961">
    <property type="component" value="Chromosome"/>
</dbReference>
<dbReference type="Pfam" id="PF07885">
    <property type="entry name" value="Ion_trans_2"/>
    <property type="match status" value="1"/>
</dbReference>
<dbReference type="RefSeq" id="WP_162050768.1">
    <property type="nucleotide sequence ID" value="NZ_AP019011.1"/>
</dbReference>
<accession>A0A679HW75</accession>
<dbReference type="InterPro" id="IPR013099">
    <property type="entry name" value="K_chnl_dom"/>
</dbReference>
<dbReference type="EMBL" id="AP022345">
    <property type="protein sequence ID" value="BBU68443.1"/>
    <property type="molecule type" value="Genomic_DNA"/>
</dbReference>
<proteinExistence type="predicted"/>
<keyword evidence="2" id="KW-1185">Reference proteome</keyword>
<dbReference type="AlphaFoldDB" id="A0A679HW75"/>
<organism evidence="1 2">
    <name type="scientific">Fluviibacter phosphoraccumulans</name>
    <dbReference type="NCBI Taxonomy" id="1751046"/>
    <lineage>
        <taxon>Bacteria</taxon>
        <taxon>Pseudomonadati</taxon>
        <taxon>Pseudomonadota</taxon>
        <taxon>Betaproteobacteria</taxon>
        <taxon>Rhodocyclales</taxon>
        <taxon>Fluviibacteraceae</taxon>
        <taxon>Fluviibacter</taxon>
    </lineage>
</organism>
<sequence>MHSFLTWTLNGALIAIAVFIHYETLYSLARHLPNLSNVPPRYRVLLGIFVILIAHAVEIWVFALGCYSMIQLGLGNLFGMTTPDLLSDCVYLSWISFTTVGFGDVAANGDLRFLPGLEALTGFVLITWSASFLFIEMQKFWPMNKQVTHHPDSRDH</sequence>
<reference evidence="2" key="1">
    <citation type="submission" date="2020-01" db="EMBL/GenBank/DDBJ databases">
        <title>Phosphoaccumulans saitamaens gen. nov., sp. nov., a polyphosphate accumulating bacterium isolated from surface river water.</title>
        <authorList>
            <person name="Watanabe K."/>
            <person name="Suda W."/>
        </authorList>
    </citation>
    <scope>NUCLEOTIDE SEQUENCE [LARGE SCALE GENOMIC DNA]</scope>
    <source>
        <strain evidence="2">ICHIAU1</strain>
    </source>
</reference>
<dbReference type="SUPFAM" id="SSF81324">
    <property type="entry name" value="Voltage-gated potassium channels"/>
    <property type="match status" value="1"/>
</dbReference>